<evidence type="ECO:0000313" key="1">
    <source>
        <dbReference type="EMBL" id="KAB2333254.1"/>
    </source>
</evidence>
<name>A0A6L3V7S6_9BACI</name>
<protein>
    <submittedName>
        <fullName evidence="1">Cytoplasmic protein</fullName>
    </submittedName>
</protein>
<accession>A0A6L3V7S6</accession>
<comment type="caution">
    <text evidence="1">The sequence shown here is derived from an EMBL/GenBank/DDBJ whole genome shotgun (WGS) entry which is preliminary data.</text>
</comment>
<sequence length="239" mass="25669">MGEKQNLVINGSGSYGGGAYHKIKIHGEGTITADFHCDTFKTYGTSSALKSGEARKFTIFGETVIHGNLTCEEMKIFGTANVGGSAIIEKASVFGTLDVGESFQGEEANIKGSLSVKGDTEFEKFNSTGNFHIGGLLNADSIQISLRFDTSKADEMGGNKITVKKKSAIFPFFKGEGTLEARMIEGDEISLENTKADIVRGRTVVIGTGCDIKLVEYESKLTVDKDSTILEQRKTGKVL</sequence>
<dbReference type="Proteomes" id="UP000481030">
    <property type="component" value="Unassembled WGS sequence"/>
</dbReference>
<gene>
    <name evidence="1" type="ORF">F7731_15435</name>
</gene>
<proteinExistence type="predicted"/>
<keyword evidence="2" id="KW-1185">Reference proteome</keyword>
<dbReference type="EMBL" id="WBOS01000007">
    <property type="protein sequence ID" value="KAB2333254.1"/>
    <property type="molecule type" value="Genomic_DNA"/>
</dbReference>
<dbReference type="RefSeq" id="WP_151535679.1">
    <property type="nucleotide sequence ID" value="NZ_WBOS01000007.1"/>
</dbReference>
<evidence type="ECO:0000313" key="2">
    <source>
        <dbReference type="Proteomes" id="UP000481030"/>
    </source>
</evidence>
<dbReference type="OrthoDB" id="1730007at2"/>
<organism evidence="1 2">
    <name type="scientific">Cytobacillus depressus</name>
    <dbReference type="NCBI Taxonomy" id="1602942"/>
    <lineage>
        <taxon>Bacteria</taxon>
        <taxon>Bacillati</taxon>
        <taxon>Bacillota</taxon>
        <taxon>Bacilli</taxon>
        <taxon>Bacillales</taxon>
        <taxon>Bacillaceae</taxon>
        <taxon>Cytobacillus</taxon>
    </lineage>
</organism>
<reference evidence="1 2" key="1">
    <citation type="journal article" date="2016" name="Antonie Van Leeuwenhoek">
        <title>Bacillus depressus sp. nov., isolated from soil of a sunflower field.</title>
        <authorList>
            <person name="Wei X."/>
            <person name="Xin D."/>
            <person name="Xin Y."/>
            <person name="Zhang H."/>
            <person name="Wang T."/>
            <person name="Zhang J."/>
        </authorList>
    </citation>
    <scope>NUCLEOTIDE SEQUENCE [LARGE SCALE GENOMIC DNA]</scope>
    <source>
        <strain evidence="1 2">BZ1</strain>
    </source>
</reference>
<dbReference type="AlphaFoldDB" id="A0A6L3V7S6"/>